<dbReference type="Pfam" id="PF13472">
    <property type="entry name" value="Lipase_GDSL_2"/>
    <property type="match status" value="1"/>
</dbReference>
<dbReference type="InterPro" id="IPR051532">
    <property type="entry name" value="Ester_Hydrolysis_Enzymes"/>
</dbReference>
<name>A0A9D1EI06_9FIRM</name>
<dbReference type="InterPro" id="IPR036514">
    <property type="entry name" value="SGNH_hydro_sf"/>
</dbReference>
<dbReference type="EMBL" id="DVHU01000026">
    <property type="protein sequence ID" value="HIR92418.1"/>
    <property type="molecule type" value="Genomic_DNA"/>
</dbReference>
<evidence type="ECO:0000259" key="1">
    <source>
        <dbReference type="Pfam" id="PF13472"/>
    </source>
</evidence>
<evidence type="ECO:0000313" key="2">
    <source>
        <dbReference type="EMBL" id="HIR92418.1"/>
    </source>
</evidence>
<gene>
    <name evidence="2" type="ORF">IAB98_03220</name>
</gene>
<dbReference type="SUPFAM" id="SSF52266">
    <property type="entry name" value="SGNH hydrolase"/>
    <property type="match status" value="1"/>
</dbReference>
<dbReference type="Proteomes" id="UP000886841">
    <property type="component" value="Unassembled WGS sequence"/>
</dbReference>
<dbReference type="GO" id="GO:0004622">
    <property type="term" value="F:phosphatidylcholine lysophospholipase activity"/>
    <property type="evidence" value="ECO:0007669"/>
    <property type="project" value="TreeGrafter"/>
</dbReference>
<accession>A0A9D1EI06</accession>
<dbReference type="AlphaFoldDB" id="A0A9D1EI06"/>
<dbReference type="PANTHER" id="PTHR30383">
    <property type="entry name" value="THIOESTERASE 1/PROTEASE 1/LYSOPHOSPHOLIPASE L1"/>
    <property type="match status" value="1"/>
</dbReference>
<feature type="domain" description="SGNH hydrolase-type esterase" evidence="1">
    <location>
        <begin position="5"/>
        <end position="182"/>
    </location>
</feature>
<comment type="caution">
    <text evidence="2">The sequence shown here is derived from an EMBL/GenBank/DDBJ whole genome shotgun (WGS) entry which is preliminary data.</text>
</comment>
<protein>
    <submittedName>
        <fullName evidence="2">SGNH/GDSL hydrolase family protein</fullName>
    </submittedName>
</protein>
<evidence type="ECO:0000313" key="3">
    <source>
        <dbReference type="Proteomes" id="UP000886841"/>
    </source>
</evidence>
<proteinExistence type="predicted"/>
<sequence length="199" mass="22291">MKLLFLGDSITDSNRNFTPDNLGEGYVRLLAERFPQHQLINRGHDGFTVQHVLRTLEDDCLCRSFDLATLLVGINDVPVQLCANSARIPGEFASFYETILQKIRRISQAPLILAEPFVFDRPASLLAWRPLLREESQIIRRLASSYGCYFLPLQSALDGACHRWGTAALTDDGIHLTPLGCRLLADAWERLAAPLLFPG</sequence>
<reference evidence="2" key="2">
    <citation type="journal article" date="2021" name="PeerJ">
        <title>Extensive microbial diversity within the chicken gut microbiome revealed by metagenomics and culture.</title>
        <authorList>
            <person name="Gilroy R."/>
            <person name="Ravi A."/>
            <person name="Getino M."/>
            <person name="Pursley I."/>
            <person name="Horton D.L."/>
            <person name="Alikhan N.F."/>
            <person name="Baker D."/>
            <person name="Gharbi K."/>
            <person name="Hall N."/>
            <person name="Watson M."/>
            <person name="Adriaenssens E.M."/>
            <person name="Foster-Nyarko E."/>
            <person name="Jarju S."/>
            <person name="Secka A."/>
            <person name="Antonio M."/>
            <person name="Oren A."/>
            <person name="Chaudhuri R.R."/>
            <person name="La Ragione R."/>
            <person name="Hildebrand F."/>
            <person name="Pallen M.J."/>
        </authorList>
    </citation>
    <scope>NUCLEOTIDE SEQUENCE</scope>
    <source>
        <strain evidence="2">ChiSxjej1B13-7041</strain>
    </source>
</reference>
<dbReference type="PANTHER" id="PTHR30383:SF5">
    <property type="entry name" value="SGNH HYDROLASE-TYPE ESTERASE DOMAIN-CONTAINING PROTEIN"/>
    <property type="match status" value="1"/>
</dbReference>
<dbReference type="Gene3D" id="3.40.50.1110">
    <property type="entry name" value="SGNH hydrolase"/>
    <property type="match status" value="1"/>
</dbReference>
<keyword evidence="2" id="KW-0378">Hydrolase</keyword>
<dbReference type="InterPro" id="IPR013830">
    <property type="entry name" value="SGNH_hydro"/>
</dbReference>
<organism evidence="2 3">
    <name type="scientific">Candidatus Egerieimonas intestinavium</name>
    <dbReference type="NCBI Taxonomy" id="2840777"/>
    <lineage>
        <taxon>Bacteria</taxon>
        <taxon>Bacillati</taxon>
        <taxon>Bacillota</taxon>
        <taxon>Clostridia</taxon>
        <taxon>Lachnospirales</taxon>
        <taxon>Lachnospiraceae</taxon>
        <taxon>Lachnospiraceae incertae sedis</taxon>
        <taxon>Candidatus Egerieimonas</taxon>
    </lineage>
</organism>
<reference evidence="2" key="1">
    <citation type="submission" date="2020-10" db="EMBL/GenBank/DDBJ databases">
        <authorList>
            <person name="Gilroy R."/>
        </authorList>
    </citation>
    <scope>NUCLEOTIDE SEQUENCE</scope>
    <source>
        <strain evidence="2">ChiSxjej1B13-7041</strain>
    </source>
</reference>